<evidence type="ECO:0000256" key="1">
    <source>
        <dbReference type="SAM" id="MobiDB-lite"/>
    </source>
</evidence>
<name>A0A427A9R9_ENSVE</name>
<gene>
    <name evidence="2" type="ORF">B296_00020147</name>
</gene>
<protein>
    <recommendedName>
        <fullName evidence="4">Reticulon domain-containing protein</fullName>
    </recommendedName>
</protein>
<feature type="region of interest" description="Disordered" evidence="1">
    <location>
        <begin position="1"/>
        <end position="39"/>
    </location>
</feature>
<reference evidence="2 3" key="1">
    <citation type="journal article" date="2014" name="Agronomy (Basel)">
        <title>A Draft Genome Sequence for Ensete ventricosum, the Drought-Tolerant Tree Against Hunger.</title>
        <authorList>
            <person name="Harrison J."/>
            <person name="Moore K.A."/>
            <person name="Paszkiewicz K."/>
            <person name="Jones T."/>
            <person name="Grant M."/>
            <person name="Ambacheew D."/>
            <person name="Muzemil S."/>
            <person name="Studholme D.J."/>
        </authorList>
    </citation>
    <scope>NUCLEOTIDE SEQUENCE [LARGE SCALE GENOMIC DNA]</scope>
</reference>
<dbReference type="GO" id="GO:0009617">
    <property type="term" value="P:response to bacterium"/>
    <property type="evidence" value="ECO:0007669"/>
    <property type="project" value="InterPro"/>
</dbReference>
<organism evidence="2 3">
    <name type="scientific">Ensete ventricosum</name>
    <name type="common">Abyssinian banana</name>
    <name type="synonym">Musa ensete</name>
    <dbReference type="NCBI Taxonomy" id="4639"/>
    <lineage>
        <taxon>Eukaryota</taxon>
        <taxon>Viridiplantae</taxon>
        <taxon>Streptophyta</taxon>
        <taxon>Embryophyta</taxon>
        <taxon>Tracheophyta</taxon>
        <taxon>Spermatophyta</taxon>
        <taxon>Magnoliopsida</taxon>
        <taxon>Liliopsida</taxon>
        <taxon>Zingiberales</taxon>
        <taxon>Musaceae</taxon>
        <taxon>Ensete</taxon>
    </lineage>
</organism>
<dbReference type="AlphaFoldDB" id="A0A427A9R9"/>
<proteinExistence type="predicted"/>
<sequence>MAAEQPGETLIEKIKEKIHGGDSSSSSSSDSDDEKSKASEVAEAVKSKIFRLFGREKPVHRILGGGKPADVFLWKNKKASGIVIIPEDLSVNIALSLRYEINRGFAVLREIATGRDVKKFLAV</sequence>
<dbReference type="Proteomes" id="UP000287651">
    <property type="component" value="Unassembled WGS sequence"/>
</dbReference>
<feature type="compositionally biased region" description="Basic and acidic residues" evidence="1">
    <location>
        <begin position="10"/>
        <end position="20"/>
    </location>
</feature>
<comment type="caution">
    <text evidence="2">The sequence shown here is derived from an EMBL/GenBank/DDBJ whole genome shotgun (WGS) entry which is preliminary data.</text>
</comment>
<evidence type="ECO:0000313" key="2">
    <source>
        <dbReference type="EMBL" id="RRT72970.1"/>
    </source>
</evidence>
<dbReference type="PANTHER" id="PTHR10994:SF190">
    <property type="entry name" value="RETICULON-LIKE PROTEIN"/>
    <property type="match status" value="1"/>
</dbReference>
<evidence type="ECO:0008006" key="4">
    <source>
        <dbReference type="Google" id="ProtNLM"/>
    </source>
</evidence>
<accession>A0A427A9R9</accession>
<dbReference type="EMBL" id="AMZH03003235">
    <property type="protein sequence ID" value="RRT72970.1"/>
    <property type="molecule type" value="Genomic_DNA"/>
</dbReference>
<dbReference type="PANTHER" id="PTHR10994">
    <property type="entry name" value="RETICULON"/>
    <property type="match status" value="1"/>
</dbReference>
<evidence type="ECO:0000313" key="3">
    <source>
        <dbReference type="Proteomes" id="UP000287651"/>
    </source>
</evidence>
<dbReference type="InterPro" id="IPR045064">
    <property type="entry name" value="Reticulon-like"/>
</dbReference>